<dbReference type="InterPro" id="IPR001878">
    <property type="entry name" value="Znf_CCHC"/>
</dbReference>
<name>A0AAD8GNG5_9APIA</name>
<evidence type="ECO:0000313" key="2">
    <source>
        <dbReference type="EMBL" id="KAK1352057.1"/>
    </source>
</evidence>
<dbReference type="Proteomes" id="UP001237642">
    <property type="component" value="Unassembled WGS sequence"/>
</dbReference>
<reference evidence="2" key="2">
    <citation type="submission" date="2023-05" db="EMBL/GenBank/DDBJ databases">
        <authorList>
            <person name="Schelkunov M.I."/>
        </authorList>
    </citation>
    <scope>NUCLEOTIDE SEQUENCE</scope>
    <source>
        <strain evidence="2">Hsosn_3</strain>
        <tissue evidence="2">Leaf</tissue>
    </source>
</reference>
<dbReference type="GO" id="GO:0008270">
    <property type="term" value="F:zinc ion binding"/>
    <property type="evidence" value="ECO:0007669"/>
    <property type="project" value="InterPro"/>
</dbReference>
<feature type="domain" description="CCHC-type" evidence="1">
    <location>
        <begin position="102"/>
        <end position="119"/>
    </location>
</feature>
<comment type="caution">
    <text evidence="2">The sequence shown here is derived from an EMBL/GenBank/DDBJ whole genome shotgun (WGS) entry which is preliminary data.</text>
</comment>
<proteinExistence type="predicted"/>
<evidence type="ECO:0000259" key="1">
    <source>
        <dbReference type="SMART" id="SM00343"/>
    </source>
</evidence>
<reference evidence="2" key="1">
    <citation type="submission" date="2023-02" db="EMBL/GenBank/DDBJ databases">
        <title>Genome of toxic invasive species Heracleum sosnowskyi carries increased number of genes despite the absence of recent whole-genome duplications.</title>
        <authorList>
            <person name="Schelkunov M."/>
            <person name="Shtratnikova V."/>
            <person name="Makarenko M."/>
            <person name="Klepikova A."/>
            <person name="Omelchenko D."/>
            <person name="Novikova G."/>
            <person name="Obukhova E."/>
            <person name="Bogdanov V."/>
            <person name="Penin A."/>
            <person name="Logacheva M."/>
        </authorList>
    </citation>
    <scope>NUCLEOTIDE SEQUENCE</scope>
    <source>
        <strain evidence="2">Hsosn_3</strain>
        <tissue evidence="2">Leaf</tissue>
    </source>
</reference>
<dbReference type="EMBL" id="JAUIZM010000020">
    <property type="protein sequence ID" value="KAK1352057.1"/>
    <property type="molecule type" value="Genomic_DNA"/>
</dbReference>
<gene>
    <name evidence="2" type="ORF">POM88_053771</name>
</gene>
<dbReference type="GO" id="GO:0003676">
    <property type="term" value="F:nucleic acid binding"/>
    <property type="evidence" value="ECO:0007669"/>
    <property type="project" value="InterPro"/>
</dbReference>
<organism evidence="2 3">
    <name type="scientific">Heracleum sosnowskyi</name>
    <dbReference type="NCBI Taxonomy" id="360622"/>
    <lineage>
        <taxon>Eukaryota</taxon>
        <taxon>Viridiplantae</taxon>
        <taxon>Streptophyta</taxon>
        <taxon>Embryophyta</taxon>
        <taxon>Tracheophyta</taxon>
        <taxon>Spermatophyta</taxon>
        <taxon>Magnoliopsida</taxon>
        <taxon>eudicotyledons</taxon>
        <taxon>Gunneridae</taxon>
        <taxon>Pentapetalae</taxon>
        <taxon>asterids</taxon>
        <taxon>campanulids</taxon>
        <taxon>Apiales</taxon>
        <taxon>Apiaceae</taxon>
        <taxon>Apioideae</taxon>
        <taxon>apioid superclade</taxon>
        <taxon>Tordylieae</taxon>
        <taxon>Tordyliinae</taxon>
        <taxon>Heracleum</taxon>
    </lineage>
</organism>
<evidence type="ECO:0000313" key="3">
    <source>
        <dbReference type="Proteomes" id="UP001237642"/>
    </source>
</evidence>
<dbReference type="AlphaFoldDB" id="A0AAD8GNG5"/>
<keyword evidence="3" id="KW-1185">Reference proteome</keyword>
<dbReference type="SMART" id="SM00343">
    <property type="entry name" value="ZnF_C2HC"/>
    <property type="match status" value="1"/>
</dbReference>
<accession>A0AAD8GNG5</accession>
<sequence>MISAVVSLLEKRPNYVYDNMPEQTREKRCKSGELPTVDSAMKLPIVARCCVLCRYYTDHEDTDHDDSNCPNRSKMMAMACNVCIEPCEIKEHKDMWDFRRIVCFRCGGAGDHWSKDCPDPFFDECDFDWGTGTKDCPDPFFDKCNFDYVC</sequence>
<protein>
    <recommendedName>
        <fullName evidence="1">CCHC-type domain-containing protein</fullName>
    </recommendedName>
</protein>